<keyword evidence="6 12" id="KW-0805">Transcription regulation</keyword>
<evidence type="ECO:0000256" key="2">
    <source>
        <dbReference type="ARBA" id="ARBA00011111"/>
    </source>
</evidence>
<evidence type="ECO:0000256" key="14">
    <source>
        <dbReference type="SAM" id="MobiDB-lite"/>
    </source>
</evidence>
<dbReference type="AlphaFoldDB" id="A0A7S1X6A4"/>
<dbReference type="CDD" id="cd01390">
    <property type="entry name" value="HMG-box_NHP6-like"/>
    <property type="match status" value="1"/>
</dbReference>
<dbReference type="PROSITE" id="PS50118">
    <property type="entry name" value="HMG_BOX_2"/>
    <property type="match status" value="1"/>
</dbReference>
<comment type="subunit">
    <text evidence="2">Component of the FACT complex, a stable heterodimer of SPT16 and SSRP1.</text>
</comment>
<dbReference type="GO" id="GO:0003677">
    <property type="term" value="F:DNA binding"/>
    <property type="evidence" value="ECO:0007669"/>
    <property type="project" value="UniProtKB-UniRule"/>
</dbReference>
<evidence type="ECO:0000256" key="3">
    <source>
        <dbReference type="ARBA" id="ARBA00022454"/>
    </source>
</evidence>
<keyword evidence="9 12" id="KW-0234">DNA repair</keyword>
<dbReference type="Gene3D" id="2.30.29.220">
    <property type="entry name" value="Structure-specific recognition protein (SSRP1)"/>
    <property type="match status" value="1"/>
</dbReference>
<dbReference type="CDD" id="cd13230">
    <property type="entry name" value="PH1_SSRP1-like"/>
    <property type="match status" value="1"/>
</dbReference>
<protein>
    <recommendedName>
        <fullName evidence="12">FACT complex subunit SSRP1</fullName>
    </recommendedName>
</protein>
<dbReference type="Gene3D" id="2.30.29.150">
    <property type="match status" value="1"/>
</dbReference>
<dbReference type="InterPro" id="IPR011993">
    <property type="entry name" value="PH-like_dom_sf"/>
</dbReference>
<dbReference type="InterPro" id="IPR048993">
    <property type="entry name" value="SSRP1-like_PH1"/>
</dbReference>
<evidence type="ECO:0000313" key="16">
    <source>
        <dbReference type="EMBL" id="CAD9212505.1"/>
    </source>
</evidence>
<dbReference type="Gene3D" id="1.10.30.10">
    <property type="entry name" value="High mobility group box domain"/>
    <property type="match status" value="1"/>
</dbReference>
<dbReference type="PANTHER" id="PTHR45849">
    <property type="entry name" value="FACT COMPLEX SUBUNIT SSRP1"/>
    <property type="match status" value="1"/>
</dbReference>
<dbReference type="GO" id="GO:0006281">
    <property type="term" value="P:DNA repair"/>
    <property type="evidence" value="ECO:0007669"/>
    <property type="project" value="UniProtKB-KW"/>
</dbReference>
<dbReference type="Pfam" id="PF08512">
    <property type="entry name" value="Rttp106-like_middle"/>
    <property type="match status" value="1"/>
</dbReference>
<keyword evidence="7 11" id="KW-0238">DNA-binding</keyword>
<comment type="similarity">
    <text evidence="1 12">Belongs to the SSRP1 family.</text>
</comment>
<dbReference type="GO" id="GO:0035101">
    <property type="term" value="C:FACT complex"/>
    <property type="evidence" value="ECO:0007669"/>
    <property type="project" value="TreeGrafter"/>
</dbReference>
<dbReference type="EMBL" id="HBGG01028561">
    <property type="protein sequence ID" value="CAD9212505.1"/>
    <property type="molecule type" value="Transcribed_RNA"/>
</dbReference>
<dbReference type="InterPro" id="IPR013719">
    <property type="entry name" value="RTT106/SPT16-like_middle_dom"/>
</dbReference>
<dbReference type="InterPro" id="IPR038167">
    <property type="entry name" value="SSRP1_sf"/>
</dbReference>
<dbReference type="CDD" id="cd13231">
    <property type="entry name" value="PH2_SSRP1-like"/>
    <property type="match status" value="1"/>
</dbReference>
<dbReference type="SMART" id="SM00398">
    <property type="entry name" value="HMG"/>
    <property type="match status" value="1"/>
</dbReference>
<name>A0A7S1X6A4_9CHLO</name>
<evidence type="ECO:0000256" key="11">
    <source>
        <dbReference type="PROSITE-ProRule" id="PRU00267"/>
    </source>
</evidence>
<comment type="subcellular location">
    <subcellularLocation>
        <location evidence="12">Nucleus</location>
    </subcellularLocation>
    <subcellularLocation>
        <location evidence="12">Chromosome</location>
    </subcellularLocation>
</comment>
<evidence type="ECO:0000256" key="12">
    <source>
        <dbReference type="RuleBase" id="RU364013"/>
    </source>
</evidence>
<evidence type="ECO:0000256" key="9">
    <source>
        <dbReference type="ARBA" id="ARBA00023204"/>
    </source>
</evidence>
<evidence type="ECO:0000256" key="10">
    <source>
        <dbReference type="ARBA" id="ARBA00023242"/>
    </source>
</evidence>
<dbReference type="GO" id="GO:0006260">
    <property type="term" value="P:DNA replication"/>
    <property type="evidence" value="ECO:0007669"/>
    <property type="project" value="UniProtKB-KW"/>
</dbReference>
<feature type="domain" description="HMG box" evidence="15">
    <location>
        <begin position="555"/>
        <end position="623"/>
    </location>
</feature>
<keyword evidence="8 12" id="KW-0804">Transcription</keyword>
<comment type="function">
    <text evidence="12">Component of the FACT complex, a general chromatin factor that acts to reorganize nucleosomes. The FACT complex is involved in multiple processes that require DNA as a template such as mRNA elongation, DNA replication and DNA repair. During transcription elongation the FACT complex acts as a histone chaperone that both destabilizes and restores nucleosomal structure. It facilitates the passage of RNA polymerase II and transcription by promoting the dissociation of one histone H2A-H2B dimer from the nucleosome, then subsequently promotes the reestablishment of the nucleosome following the passage of RNA polymerase II.</text>
</comment>
<dbReference type="Pfam" id="PF21103">
    <property type="entry name" value="PH1_SSRP1-like"/>
    <property type="match status" value="1"/>
</dbReference>
<dbReference type="InterPro" id="IPR009071">
    <property type="entry name" value="HMG_box_dom"/>
</dbReference>
<evidence type="ECO:0000259" key="15">
    <source>
        <dbReference type="PROSITE" id="PS50118"/>
    </source>
</evidence>
<dbReference type="SMART" id="SM01287">
    <property type="entry name" value="Rtt106"/>
    <property type="match status" value="1"/>
</dbReference>
<evidence type="ECO:0000256" key="13">
    <source>
        <dbReference type="SAM" id="Coils"/>
    </source>
</evidence>
<evidence type="ECO:0000256" key="1">
    <source>
        <dbReference type="ARBA" id="ARBA00010060"/>
    </source>
</evidence>
<accession>A0A7S1X6A4</accession>
<dbReference type="GO" id="GO:0042393">
    <property type="term" value="F:histone binding"/>
    <property type="evidence" value="ECO:0007669"/>
    <property type="project" value="TreeGrafter"/>
</dbReference>
<dbReference type="Pfam" id="PF00505">
    <property type="entry name" value="HMG_box"/>
    <property type="match status" value="1"/>
</dbReference>
<keyword evidence="10 11" id="KW-0539">Nucleus</keyword>
<dbReference type="SUPFAM" id="SSF50729">
    <property type="entry name" value="PH domain-like"/>
    <property type="match status" value="1"/>
</dbReference>
<dbReference type="PRINTS" id="PR00887">
    <property type="entry name" value="SSRCOGNITION"/>
</dbReference>
<gene>
    <name evidence="16" type="ORF">TCHU04912_LOCUS14744</name>
</gene>
<dbReference type="InterPro" id="IPR050454">
    <property type="entry name" value="RTT106/SSRP1_HistChap/FACT"/>
</dbReference>
<dbReference type="FunFam" id="1.10.30.10:FF:000016">
    <property type="entry name" value="FACT complex subunit SSRP1"/>
    <property type="match status" value="1"/>
</dbReference>
<keyword evidence="13" id="KW-0175">Coiled coil</keyword>
<dbReference type="Pfam" id="PF17292">
    <property type="entry name" value="POB3_N"/>
    <property type="match status" value="1"/>
</dbReference>
<dbReference type="PANTHER" id="PTHR45849:SF1">
    <property type="entry name" value="FACT COMPLEX SUBUNIT SSRP1"/>
    <property type="match status" value="1"/>
</dbReference>
<reference evidence="16" key="1">
    <citation type="submission" date="2021-01" db="EMBL/GenBank/DDBJ databases">
        <authorList>
            <person name="Corre E."/>
            <person name="Pelletier E."/>
            <person name="Niang G."/>
            <person name="Scheremetjew M."/>
            <person name="Finn R."/>
            <person name="Kale V."/>
            <person name="Holt S."/>
            <person name="Cochrane G."/>
            <person name="Meng A."/>
            <person name="Brown T."/>
            <person name="Cohen L."/>
        </authorList>
    </citation>
    <scope>NUCLEOTIDE SEQUENCE</scope>
    <source>
        <strain evidence="16">PLY429</strain>
    </source>
</reference>
<sequence length="634" mass="69865">MAEPTSQFGRIRLGARGPTSEGVFKVTSNGLQWKKTGGGRHVEIPSNDIDSLRWTKVGRHCQLAVKRLQNPAVAFLGFRDQDLEPISEMCTSYLTKSVTTRPMAPEGRNWGEALLDGTRLDYVSVDERIVFSVNLPDVVQAQLAGNKNDVQLEFQNDDTGGGHNLDSLCDMSIHVPPTHPGYEGQDDVSAAKAFLDTIMAKTDAGAVTSADAIVTFNEVAVSAPRGRFDVEMHASFLKLCGQSQEFRVAYSSISRLFILPKTSQPHTLVAISLDPPIRKGQTYYQHILCQFHTDEELEIEMDMSDELFESKNSQCNGKLQRKIQGPAADVFSRAVRGLAAAKISRTGNFRAADTLSLAIKCSYKADLGHLYPLERAFFYVVKPPLLITHEEIECVEFQRQGKDSLAVAKTFDFMIRTKNDQEYQFRNIQKIEWANLFEWAQAKSLRIDNISEAQEGPGGPAGIALDPDEEGSDEDEDFRMASGDDDDGEPSEDDSEDGSDVASDDLSGGDSDGGGGVSAPKPAKRKPKADKPAKAAVKEPPAKKAKKAKKDKNAPKKAMSAFMMFSNKNRESVKEKNPEATFGEMGKLIGAKWKEMSDSEKEPYNEMAAEDKVRYQEEMKAYSAKKAAAEEDDD</sequence>
<dbReference type="SUPFAM" id="SSF47095">
    <property type="entry name" value="HMG-box"/>
    <property type="match status" value="1"/>
</dbReference>
<keyword evidence="4 12" id="KW-0235">DNA replication</keyword>
<evidence type="ECO:0000256" key="7">
    <source>
        <dbReference type="ARBA" id="ARBA00023125"/>
    </source>
</evidence>
<dbReference type="InterPro" id="IPR036910">
    <property type="entry name" value="HMG_box_dom_sf"/>
</dbReference>
<evidence type="ECO:0000256" key="4">
    <source>
        <dbReference type="ARBA" id="ARBA00022705"/>
    </source>
</evidence>
<dbReference type="InterPro" id="IPR035417">
    <property type="entry name" value="SSRP1/POB3_N"/>
</dbReference>
<feature type="coiled-coil region" evidence="13">
    <location>
        <begin position="605"/>
        <end position="632"/>
    </location>
</feature>
<proteinExistence type="inferred from homology"/>
<evidence type="ECO:0000256" key="8">
    <source>
        <dbReference type="ARBA" id="ARBA00023163"/>
    </source>
</evidence>
<evidence type="ECO:0000256" key="6">
    <source>
        <dbReference type="ARBA" id="ARBA00023015"/>
    </source>
</evidence>
<dbReference type="GO" id="GO:0031491">
    <property type="term" value="F:nucleosome binding"/>
    <property type="evidence" value="ECO:0007669"/>
    <property type="project" value="TreeGrafter"/>
</dbReference>
<dbReference type="Pfam" id="PF03531">
    <property type="entry name" value="SSrecog"/>
    <property type="match status" value="1"/>
</dbReference>
<dbReference type="InterPro" id="IPR024954">
    <property type="entry name" value="SSRP1_DD"/>
</dbReference>
<feature type="DNA-binding region" description="HMG box" evidence="11">
    <location>
        <begin position="555"/>
        <end position="623"/>
    </location>
</feature>
<feature type="compositionally biased region" description="Basic and acidic residues" evidence="14">
    <location>
        <begin position="529"/>
        <end position="542"/>
    </location>
</feature>
<dbReference type="InterPro" id="IPR000969">
    <property type="entry name" value="SSRP1/POB3"/>
</dbReference>
<feature type="region of interest" description="Disordered" evidence="14">
    <location>
        <begin position="451"/>
        <end position="558"/>
    </location>
</feature>
<dbReference type="FunFam" id="2.30.29.150:FF:000001">
    <property type="entry name" value="Fact complex subunit ssrp1"/>
    <property type="match status" value="1"/>
</dbReference>
<organism evidence="16">
    <name type="scientific">Tetraselmis chuii</name>
    <dbReference type="NCBI Taxonomy" id="63592"/>
    <lineage>
        <taxon>Eukaryota</taxon>
        <taxon>Viridiplantae</taxon>
        <taxon>Chlorophyta</taxon>
        <taxon>core chlorophytes</taxon>
        <taxon>Chlorodendrophyceae</taxon>
        <taxon>Chlorodendrales</taxon>
        <taxon>Chlorodendraceae</taxon>
        <taxon>Tetraselmis</taxon>
    </lineage>
</organism>
<keyword evidence="5 12" id="KW-0227">DNA damage</keyword>
<keyword evidence="3 12" id="KW-0158">Chromosome</keyword>
<dbReference type="Gene3D" id="2.30.29.30">
    <property type="entry name" value="Pleckstrin-homology domain (PH domain)/Phosphotyrosine-binding domain (PTB)"/>
    <property type="match status" value="2"/>
</dbReference>
<evidence type="ECO:0000256" key="5">
    <source>
        <dbReference type="ARBA" id="ARBA00022763"/>
    </source>
</evidence>
<feature type="compositionally biased region" description="Acidic residues" evidence="14">
    <location>
        <begin position="466"/>
        <end position="503"/>
    </location>
</feature>